<feature type="domain" description="DUF4283" evidence="1">
    <location>
        <begin position="319"/>
        <end position="390"/>
    </location>
</feature>
<dbReference type="Pfam" id="PF14111">
    <property type="entry name" value="DUF4283"/>
    <property type="match status" value="1"/>
</dbReference>
<dbReference type="EMBL" id="JAUUTY010000004">
    <property type="protein sequence ID" value="KAK1644785.1"/>
    <property type="molecule type" value="Genomic_DNA"/>
</dbReference>
<dbReference type="PANTHER" id="PTHR47150">
    <property type="entry name" value="OS12G0169200 PROTEIN"/>
    <property type="match status" value="1"/>
</dbReference>
<dbReference type="PANTHER" id="PTHR47150:SF7">
    <property type="entry name" value="NUCLEASE"/>
    <property type="match status" value="1"/>
</dbReference>
<name>A0AAD8S423_LOLMU</name>
<reference evidence="2" key="1">
    <citation type="submission" date="2023-07" db="EMBL/GenBank/DDBJ databases">
        <title>A chromosome-level genome assembly of Lolium multiflorum.</title>
        <authorList>
            <person name="Chen Y."/>
            <person name="Copetti D."/>
            <person name="Kolliker R."/>
            <person name="Studer B."/>
        </authorList>
    </citation>
    <scope>NUCLEOTIDE SEQUENCE</scope>
    <source>
        <strain evidence="2">02402/16</strain>
        <tissue evidence="2">Leaf</tissue>
    </source>
</reference>
<protein>
    <recommendedName>
        <fullName evidence="1">DUF4283 domain-containing protein</fullName>
    </recommendedName>
</protein>
<proteinExistence type="predicted"/>
<dbReference type="Pfam" id="PF04827">
    <property type="entry name" value="Plant_tran"/>
    <property type="match status" value="2"/>
</dbReference>
<gene>
    <name evidence="2" type="ORF">QYE76_062590</name>
</gene>
<evidence type="ECO:0000313" key="3">
    <source>
        <dbReference type="Proteomes" id="UP001231189"/>
    </source>
</evidence>
<dbReference type="InterPro" id="IPR006912">
    <property type="entry name" value="Harbinger_derived_prot"/>
</dbReference>
<accession>A0AAD8S423</accession>
<comment type="caution">
    <text evidence="2">The sequence shown here is derived from an EMBL/GenBank/DDBJ whole genome shotgun (WGS) entry which is preliminary data.</text>
</comment>
<dbReference type="AlphaFoldDB" id="A0AAD8S423"/>
<evidence type="ECO:0000313" key="2">
    <source>
        <dbReference type="EMBL" id="KAK1644785.1"/>
    </source>
</evidence>
<dbReference type="InterPro" id="IPR025558">
    <property type="entry name" value="DUF4283"/>
</dbReference>
<organism evidence="2 3">
    <name type="scientific">Lolium multiflorum</name>
    <name type="common">Italian ryegrass</name>
    <name type="synonym">Lolium perenne subsp. multiflorum</name>
    <dbReference type="NCBI Taxonomy" id="4521"/>
    <lineage>
        <taxon>Eukaryota</taxon>
        <taxon>Viridiplantae</taxon>
        <taxon>Streptophyta</taxon>
        <taxon>Embryophyta</taxon>
        <taxon>Tracheophyta</taxon>
        <taxon>Spermatophyta</taxon>
        <taxon>Magnoliopsida</taxon>
        <taxon>Liliopsida</taxon>
        <taxon>Poales</taxon>
        <taxon>Poaceae</taxon>
        <taxon>BOP clade</taxon>
        <taxon>Pooideae</taxon>
        <taxon>Poodae</taxon>
        <taxon>Poeae</taxon>
        <taxon>Poeae Chloroplast Group 2 (Poeae type)</taxon>
        <taxon>Loliodinae</taxon>
        <taxon>Loliinae</taxon>
        <taxon>Lolium</taxon>
    </lineage>
</organism>
<keyword evidence="3" id="KW-1185">Reference proteome</keyword>
<evidence type="ECO:0000259" key="1">
    <source>
        <dbReference type="Pfam" id="PF14111"/>
    </source>
</evidence>
<sequence>MIAYGILNDLIDDHMDMSVSQSIKCVKLFEMDIVEVFGSDISRATIAQDTAQLLEENATSGFPGMLSSIYCMHLRWKNYLATWHGNFRGHEKDTTIILVVVAGCLSIFYEHCRVFQAARSVIQEAEELCRDLGHNTFQKVTTALRMIAYGILNDLIDDHMDMSVSQSIKCVKLFEMDIVEVFGSDISRATIAQDTAQLLEENATSGFPGMLSSIYCMHLRWKNDLATWHGNFRGHEKDTTIILVVVADGTYPKRSTFMKQLPVSPRFPVGRRRVTAAGMAMERVEGLLRNLKLSEAERRGVKLGVAGDPVPDVEAKALGKVFSEKPASVDGLKATLGKIWCPLKGLQIKALGENIFLFTFSQASGKRKALENGPWMHHNDLVVVEDFDPDKSRDDYQFELIPVWIHVLKLPLGRMNRETGEAVGDAAGDFLDVDVGEDGMAVGEYLRVKVKLNITNPLLRGMMV</sequence>
<dbReference type="Proteomes" id="UP001231189">
    <property type="component" value="Unassembled WGS sequence"/>
</dbReference>